<comment type="subcellular location">
    <subcellularLocation>
        <location evidence="1">Cell membrane</location>
        <topology evidence="1">Single-pass membrane protein</topology>
    </subcellularLocation>
</comment>
<dbReference type="SUPFAM" id="SSF103088">
    <property type="entry name" value="OmpA-like"/>
    <property type="match status" value="1"/>
</dbReference>
<dbReference type="PANTHER" id="PTHR30329:SF21">
    <property type="entry name" value="LIPOPROTEIN YIAD-RELATED"/>
    <property type="match status" value="1"/>
</dbReference>
<dbReference type="InterPro" id="IPR025713">
    <property type="entry name" value="MotB-like_N_dom"/>
</dbReference>
<dbReference type="PANTHER" id="PTHR30329">
    <property type="entry name" value="STATOR ELEMENT OF FLAGELLAR MOTOR COMPLEX"/>
    <property type="match status" value="1"/>
</dbReference>
<evidence type="ECO:0000256" key="3">
    <source>
        <dbReference type="ARBA" id="ARBA00022475"/>
    </source>
</evidence>
<gene>
    <name evidence="10" type="ORF">M3P05_19275</name>
</gene>
<dbReference type="Proteomes" id="UP001203338">
    <property type="component" value="Unassembled WGS sequence"/>
</dbReference>
<accession>A0ABT0PKZ6</accession>
<dbReference type="Pfam" id="PF00691">
    <property type="entry name" value="OmpA"/>
    <property type="match status" value="1"/>
</dbReference>
<dbReference type="InterPro" id="IPR050330">
    <property type="entry name" value="Bact_OuterMem_StrucFunc"/>
</dbReference>
<keyword evidence="5 8" id="KW-1133">Transmembrane helix</keyword>
<feature type="transmembrane region" description="Helical" evidence="8">
    <location>
        <begin position="20"/>
        <end position="38"/>
    </location>
</feature>
<keyword evidence="11" id="KW-1185">Reference proteome</keyword>
<evidence type="ECO:0000256" key="2">
    <source>
        <dbReference type="ARBA" id="ARBA00008914"/>
    </source>
</evidence>
<dbReference type="InterPro" id="IPR036737">
    <property type="entry name" value="OmpA-like_sf"/>
</dbReference>
<dbReference type="Pfam" id="PF13677">
    <property type="entry name" value="MotB_plug"/>
    <property type="match status" value="1"/>
</dbReference>
<organism evidence="10 11">
    <name type="scientific">Parendozoicomonas callyspongiae</name>
    <dbReference type="NCBI Taxonomy" id="2942213"/>
    <lineage>
        <taxon>Bacteria</taxon>
        <taxon>Pseudomonadati</taxon>
        <taxon>Pseudomonadota</taxon>
        <taxon>Gammaproteobacteria</taxon>
        <taxon>Oceanospirillales</taxon>
        <taxon>Endozoicomonadaceae</taxon>
        <taxon>Parendozoicomonas</taxon>
    </lineage>
</organism>
<evidence type="ECO:0000256" key="7">
    <source>
        <dbReference type="PROSITE-ProRule" id="PRU00473"/>
    </source>
</evidence>
<evidence type="ECO:0000313" key="11">
    <source>
        <dbReference type="Proteomes" id="UP001203338"/>
    </source>
</evidence>
<comment type="similarity">
    <text evidence="2">Belongs to the MotB family.</text>
</comment>
<dbReference type="RefSeq" id="WP_249701747.1">
    <property type="nucleotide sequence ID" value="NZ_JAMFLX010000043.1"/>
</dbReference>
<keyword evidence="6 7" id="KW-0472">Membrane</keyword>
<evidence type="ECO:0000256" key="1">
    <source>
        <dbReference type="ARBA" id="ARBA00004162"/>
    </source>
</evidence>
<dbReference type="Gene3D" id="3.30.1330.60">
    <property type="entry name" value="OmpA-like domain"/>
    <property type="match status" value="1"/>
</dbReference>
<comment type="caution">
    <text evidence="10">The sequence shown here is derived from an EMBL/GenBank/DDBJ whole genome shotgun (WGS) entry which is preliminary data.</text>
</comment>
<name>A0ABT0PKZ6_9GAMM</name>
<evidence type="ECO:0000256" key="5">
    <source>
        <dbReference type="ARBA" id="ARBA00022989"/>
    </source>
</evidence>
<dbReference type="EMBL" id="JAMFLX010000043">
    <property type="protein sequence ID" value="MCL6272067.1"/>
    <property type="molecule type" value="Genomic_DNA"/>
</dbReference>
<reference evidence="10 11" key="1">
    <citation type="submission" date="2022-05" db="EMBL/GenBank/DDBJ databases">
        <authorList>
            <person name="Park J.-S."/>
        </authorList>
    </citation>
    <scope>NUCLEOTIDE SEQUENCE [LARGE SCALE GENOMIC DNA]</scope>
    <source>
        <strain evidence="10 11">2012CJ34-2</strain>
    </source>
</reference>
<dbReference type="PROSITE" id="PS51123">
    <property type="entry name" value="OMPA_2"/>
    <property type="match status" value="1"/>
</dbReference>
<keyword evidence="3" id="KW-1003">Cell membrane</keyword>
<evidence type="ECO:0000259" key="9">
    <source>
        <dbReference type="PROSITE" id="PS51123"/>
    </source>
</evidence>
<proteinExistence type="inferred from homology"/>
<evidence type="ECO:0000256" key="8">
    <source>
        <dbReference type="SAM" id="Phobius"/>
    </source>
</evidence>
<evidence type="ECO:0000256" key="6">
    <source>
        <dbReference type="ARBA" id="ARBA00023136"/>
    </source>
</evidence>
<dbReference type="CDD" id="cd07185">
    <property type="entry name" value="OmpA_C-like"/>
    <property type="match status" value="1"/>
</dbReference>
<dbReference type="InterPro" id="IPR006665">
    <property type="entry name" value="OmpA-like"/>
</dbReference>
<evidence type="ECO:0000256" key="4">
    <source>
        <dbReference type="ARBA" id="ARBA00022692"/>
    </source>
</evidence>
<evidence type="ECO:0000313" key="10">
    <source>
        <dbReference type="EMBL" id="MCL6272067.1"/>
    </source>
</evidence>
<protein>
    <submittedName>
        <fullName evidence="10">OmpA family protein</fullName>
    </submittedName>
</protein>
<keyword evidence="4 8" id="KW-0812">Transmembrane</keyword>
<feature type="domain" description="OmpA-like" evidence="9">
    <location>
        <begin position="125"/>
        <end position="244"/>
    </location>
</feature>
<sequence>MSRRKKGGDAPEGGGWKGAFADFCMSMMTLFMVLWIVTSADATQRQGLSVYFSNPGVFDTPSSPFPMGNASEGKVIELDNGGKALPEKPDVVPLHKAGGDPFEVQVTKMAKQRDNLKVKKIKGGLLLQLVETDDRPMFKIGSDQLTPYFEDMLMELGPMIVKTGQNMAIIGHTDSVPYGKSSRNNNWILSYMRANSVREMLDYFGMPDNRFTSVSGMASSQLLDKKHPGAAINRRVELIILDRNQGKSRDNDNPTYSQIVNNARAGAEYNQI</sequence>